<dbReference type="SUPFAM" id="SSF56176">
    <property type="entry name" value="FAD-binding/transporter-associated domain-like"/>
    <property type="match status" value="1"/>
</dbReference>
<sequence length="434" mass="50453">MKNWGHTLHFTPKSLSLPHKEDLLQKLVIQAAERSLPLRVMGAGHSWTPLIETEGILVRLDRLHGLISFSPSEQTATLWAGTRLYRALPLLWKEGYSLANQGDIDRQSLAGAFSTGTHGTGKAFGILATQARHYRFIDGEGRIHDVYPETDPFLFRCLQVSLGLLGIITQVTVAVEPRFYLRLTKKTEKLEETLEKSEEYLDRYRHFEFFWFPYSAYAAVKLTEKSEDPGSTSLWRRWFVDALWENGAFWALNKLARMKADWSPALCRFAGSSMAEEVRVDKAYRIFATPRWVRFREMEYGVPAAAGPEVLREIRRWIERHKPAVSFPIEYRYVKGDDIPLSPAYGEDRVFIAVHMYVGMPYKEYFRGIEEIFWAYEGRPHWGKMHTASIQYLERMYPELGAFLTQAERYDPRGIFRNAYLRHLLWAERQPQAV</sequence>
<dbReference type="Pfam" id="PF04030">
    <property type="entry name" value="ALO"/>
    <property type="match status" value="1"/>
</dbReference>
<dbReference type="Gene3D" id="3.30.465.10">
    <property type="match status" value="1"/>
</dbReference>
<dbReference type="PROSITE" id="PS51387">
    <property type="entry name" value="FAD_PCMH"/>
    <property type="match status" value="1"/>
</dbReference>
<protein>
    <submittedName>
        <fullName evidence="4">FAD dependent oxidoreductase</fullName>
    </submittedName>
</protein>
<feature type="domain" description="FAD-binding PCMH-type" evidence="3">
    <location>
        <begin position="8"/>
        <end position="178"/>
    </location>
</feature>
<dbReference type="NCBIfam" id="TIGR01679">
    <property type="entry name" value="bact_FAD_ox"/>
    <property type="match status" value="1"/>
</dbReference>
<dbReference type="GO" id="GO:0071949">
    <property type="term" value="F:FAD binding"/>
    <property type="evidence" value="ECO:0007669"/>
    <property type="project" value="InterPro"/>
</dbReference>
<dbReference type="InterPro" id="IPR016166">
    <property type="entry name" value="FAD-bd_PCMH"/>
</dbReference>
<dbReference type="InterPro" id="IPR007173">
    <property type="entry name" value="ALO_C"/>
</dbReference>
<reference evidence="4" key="1">
    <citation type="journal article" date="2005" name="Environ. Microbiol.">
        <title>Genetic and functional properties of uncultivated thermophilic crenarchaeotes from a subsurface gold mine as revealed by analysis of genome fragments.</title>
        <authorList>
            <person name="Nunoura T."/>
            <person name="Hirayama H."/>
            <person name="Takami H."/>
            <person name="Oida H."/>
            <person name="Nishi S."/>
            <person name="Shimamura S."/>
            <person name="Suzuki Y."/>
            <person name="Inagaki F."/>
            <person name="Takai K."/>
            <person name="Nealson K.H."/>
            <person name="Horikoshi K."/>
        </authorList>
    </citation>
    <scope>NUCLEOTIDE SEQUENCE</scope>
</reference>
<dbReference type="Gene3D" id="3.30.43.10">
    <property type="entry name" value="Uridine Diphospho-n-acetylenolpyruvylglucosamine Reductase, domain 2"/>
    <property type="match status" value="1"/>
</dbReference>
<keyword evidence="2" id="KW-0560">Oxidoreductase</keyword>
<evidence type="ECO:0000259" key="3">
    <source>
        <dbReference type="PROSITE" id="PS51387"/>
    </source>
</evidence>
<keyword evidence="1" id="KW-0274">FAD</keyword>
<dbReference type="InterPro" id="IPR016171">
    <property type="entry name" value="Vanillyl_alc_oxidase_C-sub2"/>
</dbReference>
<dbReference type="Gene3D" id="3.30.70.2520">
    <property type="match status" value="1"/>
</dbReference>
<keyword evidence="1" id="KW-0285">Flavoprotein</keyword>
<dbReference type="Gene3D" id="1.10.45.10">
    <property type="entry name" value="Vanillyl-alcohol Oxidase, Chain A, domain 4"/>
    <property type="match status" value="1"/>
</dbReference>
<evidence type="ECO:0000256" key="1">
    <source>
        <dbReference type="ARBA" id="ARBA00022827"/>
    </source>
</evidence>
<dbReference type="PIRSF" id="PIRSF000136">
    <property type="entry name" value="LGO_GLO"/>
    <property type="match status" value="1"/>
</dbReference>
<dbReference type="GO" id="GO:0003885">
    <property type="term" value="F:D-arabinono-1,4-lactone oxidase activity"/>
    <property type="evidence" value="ECO:0007669"/>
    <property type="project" value="InterPro"/>
</dbReference>
<dbReference type="PANTHER" id="PTHR43762">
    <property type="entry name" value="L-GULONOLACTONE OXIDASE"/>
    <property type="match status" value="1"/>
</dbReference>
<reference evidence="4" key="2">
    <citation type="journal article" date="2012" name="PLoS ONE">
        <title>A Deeply Branching Thermophilic Bacterium with an Ancient Acetyl-CoA Pathway Dominates a Subsurface Ecosystem.</title>
        <authorList>
            <person name="Takami H."/>
            <person name="Noguchi H."/>
            <person name="Takaki Y."/>
            <person name="Uchiyama I."/>
            <person name="Toyoda A."/>
            <person name="Nishi S."/>
            <person name="Chee G.-J."/>
            <person name="Arai W."/>
            <person name="Nunoura T."/>
            <person name="Itoh T."/>
            <person name="Hattori M."/>
            <person name="Takai K."/>
        </authorList>
    </citation>
    <scope>NUCLEOTIDE SEQUENCE</scope>
</reference>
<organism evidence="4">
    <name type="scientific">uncultured Bacteroidota bacterium</name>
    <dbReference type="NCBI Taxonomy" id="152509"/>
    <lineage>
        <taxon>Bacteria</taxon>
        <taxon>Pseudomonadati</taxon>
        <taxon>Bacteroidota</taxon>
        <taxon>environmental samples</taxon>
    </lineage>
</organism>
<evidence type="ECO:0000313" key="4">
    <source>
        <dbReference type="EMBL" id="BAL57448.1"/>
    </source>
</evidence>
<accession>H5SMR2</accession>
<dbReference type="InterPro" id="IPR010031">
    <property type="entry name" value="FAD_lactone_oxidase-like"/>
</dbReference>
<gene>
    <name evidence="4" type="ORF">HGMM_F50F04C11</name>
</gene>
<dbReference type="InterPro" id="IPR006094">
    <property type="entry name" value="Oxid_FAD_bind_N"/>
</dbReference>
<dbReference type="GO" id="GO:0016020">
    <property type="term" value="C:membrane"/>
    <property type="evidence" value="ECO:0007669"/>
    <property type="project" value="InterPro"/>
</dbReference>
<dbReference type="Pfam" id="PF01565">
    <property type="entry name" value="FAD_binding_4"/>
    <property type="match status" value="1"/>
</dbReference>
<dbReference type="EMBL" id="AP011776">
    <property type="protein sequence ID" value="BAL57448.1"/>
    <property type="molecule type" value="Genomic_DNA"/>
</dbReference>
<dbReference type="InterPro" id="IPR036318">
    <property type="entry name" value="FAD-bd_PCMH-like_sf"/>
</dbReference>
<dbReference type="AlphaFoldDB" id="H5SMR2"/>
<dbReference type="InterPro" id="IPR016169">
    <property type="entry name" value="FAD-bd_PCMH_sub2"/>
</dbReference>
<name>H5SMR2_9BACT</name>
<proteinExistence type="predicted"/>
<evidence type="ECO:0000256" key="2">
    <source>
        <dbReference type="ARBA" id="ARBA00023002"/>
    </source>
</evidence>
<dbReference type="PANTHER" id="PTHR43762:SF1">
    <property type="entry name" value="D-ARABINONO-1,4-LACTONE OXIDASE"/>
    <property type="match status" value="1"/>
</dbReference>
<dbReference type="InterPro" id="IPR016167">
    <property type="entry name" value="FAD-bd_PCMH_sub1"/>
</dbReference>